<dbReference type="AlphaFoldDB" id="A0A6H1Q052"/>
<proteinExistence type="predicted"/>
<geneLocation type="plasmid" evidence="1">
    <name>pNFYY023-1</name>
</geneLocation>
<protein>
    <submittedName>
        <fullName evidence="1">Uncharacterized protein</fullName>
    </submittedName>
</protein>
<sequence length="241" mass="26317">MQFDPRTVAREIPGILDEVFPQLTPSVVARFNNTASTVAVTPLAEDLLQQSTVQRAILFELGCVVGERFLKGASAVDWADCIDETVQRQRKYFDVELPVNLTLEDQVLAETVGRNLASVLGYISAAEGESVVIGPRIPGLEWIASGKGDFSVGQTLIEVKCTSKRFSSADYRQVAIYWLLSFAAAVEGRGAEWTELMLLNPRSGEKVCIKIDALLAVISGGRTKVDILQLFLALVGSRLTR</sequence>
<reference evidence="1" key="1">
    <citation type="submission" date="2020-01" db="EMBL/GenBank/DDBJ databases">
        <title>Whole-genome sequencing for Comamonas testosteroni.</title>
        <authorList>
            <person name="Qin Y."/>
            <person name="Rui Y."/>
        </authorList>
    </citation>
    <scope>NUCLEOTIDE SEQUENCE</scope>
    <source>
        <strain evidence="1">NFYY023</strain>
        <plasmid evidence="1">pNFYY023-1</plasmid>
    </source>
</reference>
<organism evidence="1">
    <name type="scientific">Comamonas testosteroni</name>
    <name type="common">Pseudomonas testosteroni</name>
    <dbReference type="NCBI Taxonomy" id="285"/>
    <lineage>
        <taxon>Bacteria</taxon>
        <taxon>Pseudomonadati</taxon>
        <taxon>Pseudomonadota</taxon>
        <taxon>Betaproteobacteria</taxon>
        <taxon>Burkholderiales</taxon>
        <taxon>Comamonadaceae</taxon>
        <taxon>Comamonas</taxon>
    </lineage>
</organism>
<dbReference type="EMBL" id="MT011984">
    <property type="protein sequence ID" value="QIZ20161.1"/>
    <property type="molecule type" value="Genomic_DNA"/>
</dbReference>
<evidence type="ECO:0000313" key="1">
    <source>
        <dbReference type="EMBL" id="QIZ20161.1"/>
    </source>
</evidence>
<name>A0A6H1Q052_COMTE</name>
<dbReference type="RefSeq" id="WP_181726903.1">
    <property type="nucleotide sequence ID" value="NZ_MT011984.1"/>
</dbReference>
<accession>A0A6H1Q052</accession>
<keyword evidence="1" id="KW-0614">Plasmid</keyword>